<reference evidence="2" key="1">
    <citation type="journal article" date="2021" name="Nat. Commun.">
        <title>Genetic determinants of endophytism in the Arabidopsis root mycobiome.</title>
        <authorList>
            <person name="Mesny F."/>
            <person name="Miyauchi S."/>
            <person name="Thiergart T."/>
            <person name="Pickel B."/>
            <person name="Atanasova L."/>
            <person name="Karlsson M."/>
            <person name="Huettel B."/>
            <person name="Barry K.W."/>
            <person name="Haridas S."/>
            <person name="Chen C."/>
            <person name="Bauer D."/>
            <person name="Andreopoulos W."/>
            <person name="Pangilinan J."/>
            <person name="LaButti K."/>
            <person name="Riley R."/>
            <person name="Lipzen A."/>
            <person name="Clum A."/>
            <person name="Drula E."/>
            <person name="Henrissat B."/>
            <person name="Kohler A."/>
            <person name="Grigoriev I.V."/>
            <person name="Martin F.M."/>
            <person name="Hacquard S."/>
        </authorList>
    </citation>
    <scope>NUCLEOTIDE SEQUENCE</scope>
    <source>
        <strain evidence="2">MPI-SDFR-AT-0117</strain>
    </source>
</reference>
<dbReference type="PANTHER" id="PTHR24148:SF73">
    <property type="entry name" value="HET DOMAIN PROTEIN (AFU_ORTHOLOGUE AFUA_8G01020)"/>
    <property type="match status" value="1"/>
</dbReference>
<name>A0A9P8V8A8_9PEZI</name>
<dbReference type="AlphaFoldDB" id="A0A9P8V8A8"/>
<dbReference type="Proteomes" id="UP000770015">
    <property type="component" value="Unassembled WGS sequence"/>
</dbReference>
<sequence>MTLIVTSSSATDTIAGSAETRHAEGPSTPYRYHALSGSSCIIVVKAALQTEQGEISCRIRELDIDSWSAAAAPYHCLSYTWGNPYKDNFETDWTQTFRIHVVGPGDSSGYLLVTKNLHDFLQELARRNPPDVEHVWIDAICINQEDLQERAAQVSIMSHIYRNCEAVIVWFGIEDPDAAAAFSIMAHLDFSFRDWLDIFRRHRSGTSASVDLSLLYATLGIPTPSPENFISCGRFLRRAWLYRIWTLQESMLPHTGFLWCGSLQTPLLCLSHLISIMSQTLHSQFHPILSNLPGRGVPTDFTVALAATIDRISISRERMLLARQWTTVDPYRGADCFDPRYKVYGPLRCIHTLEDPSVRVTRGLPSWVPGYYVESTPPSWRDRGGSGAGYCAGNATERKIEKLPSDNTLILALSGFEEDVVDAVGASYDEIVHSGGILLSLELLLQRLVPASDEDQIETFWRVLIANLPGNSNRPPKSDEFGPSFRALVLFLLASHISKDEEQTEMAKSLAEKLNKATGSPHLPDWAEVLQLAVVLGSDKGAPAADAVVSKMMTYLKSLTRMSLMRRFFVTRKNRLGLGSQTVREGDRVFILSGFNYPVLLRPAASGRYIVLGDTYVQGMMFGEALEGQEFVRVEIE</sequence>
<dbReference type="InterPro" id="IPR052895">
    <property type="entry name" value="HetReg/Transcr_Mod"/>
</dbReference>
<dbReference type="InterPro" id="IPR010730">
    <property type="entry name" value="HET"/>
</dbReference>
<evidence type="ECO:0000259" key="1">
    <source>
        <dbReference type="Pfam" id="PF06985"/>
    </source>
</evidence>
<dbReference type="Pfam" id="PF06985">
    <property type="entry name" value="HET"/>
    <property type="match status" value="1"/>
</dbReference>
<keyword evidence="3" id="KW-1185">Reference proteome</keyword>
<accession>A0A9P8V8A8</accession>
<dbReference type="PANTHER" id="PTHR24148">
    <property type="entry name" value="ANKYRIN REPEAT DOMAIN-CONTAINING PROTEIN 39 HOMOLOG-RELATED"/>
    <property type="match status" value="1"/>
</dbReference>
<evidence type="ECO:0000313" key="3">
    <source>
        <dbReference type="Proteomes" id="UP000770015"/>
    </source>
</evidence>
<dbReference type="EMBL" id="JAGSXJ010000018">
    <property type="protein sequence ID" value="KAH6682171.1"/>
    <property type="molecule type" value="Genomic_DNA"/>
</dbReference>
<gene>
    <name evidence="2" type="ORF">F5X68DRAFT_242778</name>
</gene>
<evidence type="ECO:0000313" key="2">
    <source>
        <dbReference type="EMBL" id="KAH6682171.1"/>
    </source>
</evidence>
<feature type="domain" description="Heterokaryon incompatibility" evidence="1">
    <location>
        <begin position="74"/>
        <end position="249"/>
    </location>
</feature>
<organism evidence="2 3">
    <name type="scientific">Plectosphaerella plurivora</name>
    <dbReference type="NCBI Taxonomy" id="936078"/>
    <lineage>
        <taxon>Eukaryota</taxon>
        <taxon>Fungi</taxon>
        <taxon>Dikarya</taxon>
        <taxon>Ascomycota</taxon>
        <taxon>Pezizomycotina</taxon>
        <taxon>Sordariomycetes</taxon>
        <taxon>Hypocreomycetidae</taxon>
        <taxon>Glomerellales</taxon>
        <taxon>Plectosphaerellaceae</taxon>
        <taxon>Plectosphaerella</taxon>
    </lineage>
</organism>
<dbReference type="OrthoDB" id="2157530at2759"/>
<proteinExistence type="predicted"/>
<comment type="caution">
    <text evidence="2">The sequence shown here is derived from an EMBL/GenBank/DDBJ whole genome shotgun (WGS) entry which is preliminary data.</text>
</comment>
<protein>
    <submittedName>
        <fullName evidence="2">Heterokaryon incompatibility protein-domain-containing protein</fullName>
    </submittedName>
</protein>
<dbReference type="Pfam" id="PF26639">
    <property type="entry name" value="Het-6_barrel"/>
    <property type="match status" value="1"/>
</dbReference>